<keyword evidence="1" id="KW-0597">Phosphoprotein</keyword>
<dbReference type="HOGENOM" id="CLU_000445_70_50_0"/>
<proteinExistence type="predicted"/>
<dbReference type="Proteomes" id="UP000005297">
    <property type="component" value="Unassembled WGS sequence"/>
</dbReference>
<feature type="domain" description="PAC" evidence="5">
    <location>
        <begin position="226"/>
        <end position="277"/>
    </location>
</feature>
<dbReference type="InterPro" id="IPR035965">
    <property type="entry name" value="PAS-like_dom_sf"/>
</dbReference>
<dbReference type="InterPro" id="IPR001789">
    <property type="entry name" value="Sig_transdc_resp-reg_receiver"/>
</dbReference>
<dbReference type="InterPro" id="IPR000014">
    <property type="entry name" value="PAS"/>
</dbReference>
<dbReference type="InterPro" id="IPR029787">
    <property type="entry name" value="Nucleotide_cyclase"/>
</dbReference>
<dbReference type="PROSITE" id="PS50887">
    <property type="entry name" value="GGDEF"/>
    <property type="match status" value="1"/>
</dbReference>
<evidence type="ECO:0000313" key="8">
    <source>
        <dbReference type="EMBL" id="EAU55388.1"/>
    </source>
</evidence>
<dbReference type="CDD" id="cd00130">
    <property type="entry name" value="PAS"/>
    <property type="match status" value="1"/>
</dbReference>
<dbReference type="InterPro" id="IPR043128">
    <property type="entry name" value="Rev_trsase/Diguanyl_cyclase"/>
</dbReference>
<dbReference type="CDD" id="cd01948">
    <property type="entry name" value="EAL"/>
    <property type="match status" value="1"/>
</dbReference>
<keyword evidence="2" id="KW-0175">Coiled coil</keyword>
<reference evidence="8 9" key="1">
    <citation type="submission" date="2006-09" db="EMBL/GenBank/DDBJ databases">
        <authorList>
            <person name="Emerson D."/>
            <person name="Ferriera S."/>
            <person name="Johnson J."/>
            <person name="Kravitz S."/>
            <person name="Halpern A."/>
            <person name="Remington K."/>
            <person name="Beeson K."/>
            <person name="Tran B."/>
            <person name="Rogers Y.-H."/>
            <person name="Friedman R."/>
            <person name="Venter J.C."/>
        </authorList>
    </citation>
    <scope>NUCLEOTIDE SEQUENCE [LARGE SCALE GENOMIC DNA]</scope>
    <source>
        <strain evidence="8 9">PV-1</strain>
    </source>
</reference>
<dbReference type="Gene3D" id="3.30.450.20">
    <property type="entry name" value="PAS domain"/>
    <property type="match status" value="1"/>
</dbReference>
<dbReference type="RefSeq" id="WP_009849851.1">
    <property type="nucleotide sequence ID" value="NZ_DS022294.1"/>
</dbReference>
<comment type="caution">
    <text evidence="8">The sequence shown here is derived from an EMBL/GenBank/DDBJ whole genome shotgun (WGS) entry which is preliminary data.</text>
</comment>
<dbReference type="eggNOG" id="COG5001">
    <property type="taxonomic scope" value="Bacteria"/>
</dbReference>
<evidence type="ECO:0000256" key="2">
    <source>
        <dbReference type="SAM" id="Coils"/>
    </source>
</evidence>
<dbReference type="OrthoDB" id="9762141at2"/>
<dbReference type="InterPro" id="IPR035919">
    <property type="entry name" value="EAL_sf"/>
</dbReference>
<accession>Q0F103</accession>
<dbReference type="InterPro" id="IPR000700">
    <property type="entry name" value="PAS-assoc_C"/>
</dbReference>
<feature type="domain" description="GGDEF" evidence="7">
    <location>
        <begin position="309"/>
        <end position="442"/>
    </location>
</feature>
<dbReference type="PROSITE" id="PS50883">
    <property type="entry name" value="EAL"/>
    <property type="match status" value="1"/>
</dbReference>
<dbReference type="GO" id="GO:0003824">
    <property type="term" value="F:catalytic activity"/>
    <property type="evidence" value="ECO:0007669"/>
    <property type="project" value="UniProtKB-ARBA"/>
</dbReference>
<dbReference type="FunFam" id="3.30.70.270:FF:000001">
    <property type="entry name" value="Diguanylate cyclase domain protein"/>
    <property type="match status" value="1"/>
</dbReference>
<dbReference type="PANTHER" id="PTHR44757:SF2">
    <property type="entry name" value="BIOFILM ARCHITECTURE MAINTENANCE PROTEIN MBAA"/>
    <property type="match status" value="1"/>
</dbReference>
<evidence type="ECO:0000259" key="7">
    <source>
        <dbReference type="PROSITE" id="PS50887"/>
    </source>
</evidence>
<dbReference type="PROSITE" id="PS50112">
    <property type="entry name" value="PAS"/>
    <property type="match status" value="1"/>
</dbReference>
<dbReference type="CDD" id="cd01949">
    <property type="entry name" value="GGDEF"/>
    <property type="match status" value="1"/>
</dbReference>
<feature type="domain" description="EAL" evidence="6">
    <location>
        <begin position="454"/>
        <end position="708"/>
    </location>
</feature>
<feature type="domain" description="PAS" evidence="4">
    <location>
        <begin position="150"/>
        <end position="224"/>
    </location>
</feature>
<evidence type="ECO:0000259" key="4">
    <source>
        <dbReference type="PROSITE" id="PS50112"/>
    </source>
</evidence>
<keyword evidence="9" id="KW-1185">Reference proteome</keyword>
<feature type="coiled-coil region" evidence="2">
    <location>
        <begin position="123"/>
        <end position="160"/>
    </location>
</feature>
<dbReference type="GO" id="GO:0000160">
    <property type="term" value="P:phosphorelay signal transduction system"/>
    <property type="evidence" value="ECO:0007669"/>
    <property type="project" value="InterPro"/>
</dbReference>
<dbReference type="SMART" id="SM00448">
    <property type="entry name" value="REC"/>
    <property type="match status" value="1"/>
</dbReference>
<dbReference type="PANTHER" id="PTHR44757">
    <property type="entry name" value="DIGUANYLATE CYCLASE DGCP"/>
    <property type="match status" value="1"/>
</dbReference>
<dbReference type="SUPFAM" id="SSF55073">
    <property type="entry name" value="Nucleotide cyclase"/>
    <property type="match status" value="1"/>
</dbReference>
<dbReference type="Gene3D" id="3.40.50.2300">
    <property type="match status" value="1"/>
</dbReference>
<dbReference type="SUPFAM" id="SSF55785">
    <property type="entry name" value="PYP-like sensor domain (PAS domain)"/>
    <property type="match status" value="1"/>
</dbReference>
<sequence length="719" mass="80648">MKQSKILIVEDQQTIREAYGELLEHAGFLVCTAEDYDSAIALIDDSIDLALLDIQLVGKSGLEILSYIRGQQPACPVIMMSGYADKINTIEALRQGAVEYLEKPINPHELVHSVKHWLDFRNLKLENQRLQDFQAMHQRLQESEAQIRKVNERLNFLLTSTAAVIYASDISEHYATTFISDNIERLSGYPANTFTAEADFRLECVHPDDLAMVRNELKLALDRGSSRFEYRFQHKDGHYFWVGDEVRVEKNRHGQLEFLGFMADISEHKQNEEKVIQMAYTDLLTGLPNRSLYFDRLKQAIAQSHRNHTTMAVLFMDLDYFKPINDELGHEWGDQALIEVGKRLQGCIRETDTLARIGGDEFSIILGDIASEQAACRIADKIISCIQEPMLLNHSSYVLGISIGIRIESSDYSDAETFMRLADDAMYQAKEAGRNRCCVYRESGDTQLQGLHSELDMEKALRQALINNELVVYYQPKVDLKEGLITGTHALLRWDRGSEGMLQPAQFLPLANKTGLIVSIGEWVLRQASAQIRAWLDAGLQVVPVSVNVTAEQLRHPDFSRLVASILDECALAPNLLELEVSEADLMRHGSFLTQALHDLSDVGVKITMGNFGSGFFSLESLKAMPIHELKMDRALIGKIGHAGDSGQVANAIIAMGHILNHPVVAEGVETHDQLSFLRHHNTDGMLGYLSSPPVTADEITSHLTKRASLLDGWINNLL</sequence>
<dbReference type="PROSITE" id="PS50113">
    <property type="entry name" value="PAC"/>
    <property type="match status" value="1"/>
</dbReference>
<dbReference type="Pfam" id="PF00990">
    <property type="entry name" value="GGDEF"/>
    <property type="match status" value="1"/>
</dbReference>
<dbReference type="PROSITE" id="PS50110">
    <property type="entry name" value="RESPONSE_REGULATORY"/>
    <property type="match status" value="1"/>
</dbReference>
<protein>
    <submittedName>
        <fullName evidence="8">Putative diguanylate cyclase/phosphodiesterase (GGDEF &amp; EAL domains) with PAS/PAC sensor(S) and Response Regulator</fullName>
    </submittedName>
</protein>
<dbReference type="STRING" id="314344.AL013_06915"/>
<evidence type="ECO:0000256" key="1">
    <source>
        <dbReference type="PROSITE-ProRule" id="PRU00169"/>
    </source>
</evidence>
<dbReference type="SUPFAM" id="SSF52172">
    <property type="entry name" value="CheY-like"/>
    <property type="match status" value="1"/>
</dbReference>
<dbReference type="InterPro" id="IPR001633">
    <property type="entry name" value="EAL_dom"/>
</dbReference>
<evidence type="ECO:0000259" key="5">
    <source>
        <dbReference type="PROSITE" id="PS50113"/>
    </source>
</evidence>
<dbReference type="Gene3D" id="3.30.70.270">
    <property type="match status" value="1"/>
</dbReference>
<dbReference type="NCBIfam" id="TIGR00229">
    <property type="entry name" value="sensory_box"/>
    <property type="match status" value="1"/>
</dbReference>
<dbReference type="Pfam" id="PF00072">
    <property type="entry name" value="Response_reg"/>
    <property type="match status" value="1"/>
</dbReference>
<dbReference type="NCBIfam" id="TIGR00254">
    <property type="entry name" value="GGDEF"/>
    <property type="match status" value="1"/>
</dbReference>
<dbReference type="InterPro" id="IPR000160">
    <property type="entry name" value="GGDEF_dom"/>
</dbReference>
<dbReference type="InterPro" id="IPR001610">
    <property type="entry name" value="PAC"/>
</dbReference>
<dbReference type="Gene3D" id="3.20.20.450">
    <property type="entry name" value="EAL domain"/>
    <property type="match status" value="1"/>
</dbReference>
<dbReference type="SUPFAM" id="SSF141868">
    <property type="entry name" value="EAL domain-like"/>
    <property type="match status" value="1"/>
</dbReference>
<dbReference type="EMBL" id="AATS01000003">
    <property type="protein sequence ID" value="EAU55388.1"/>
    <property type="molecule type" value="Genomic_DNA"/>
</dbReference>
<dbReference type="SMART" id="SM00086">
    <property type="entry name" value="PAC"/>
    <property type="match status" value="1"/>
</dbReference>
<feature type="domain" description="Response regulatory" evidence="3">
    <location>
        <begin position="5"/>
        <end position="118"/>
    </location>
</feature>
<dbReference type="InterPro" id="IPR052155">
    <property type="entry name" value="Biofilm_reg_signaling"/>
</dbReference>
<dbReference type="Pfam" id="PF08447">
    <property type="entry name" value="PAS_3"/>
    <property type="match status" value="1"/>
</dbReference>
<dbReference type="SMART" id="SM00267">
    <property type="entry name" value="GGDEF"/>
    <property type="match status" value="1"/>
</dbReference>
<dbReference type="Pfam" id="PF00563">
    <property type="entry name" value="EAL"/>
    <property type="match status" value="1"/>
</dbReference>
<evidence type="ECO:0000259" key="6">
    <source>
        <dbReference type="PROSITE" id="PS50883"/>
    </source>
</evidence>
<evidence type="ECO:0000259" key="3">
    <source>
        <dbReference type="PROSITE" id="PS50110"/>
    </source>
</evidence>
<dbReference type="AlphaFoldDB" id="Q0F103"/>
<dbReference type="InterPro" id="IPR013655">
    <property type="entry name" value="PAS_fold_3"/>
</dbReference>
<name>Q0F103_9PROT</name>
<gene>
    <name evidence="8" type="ORF">SPV1_11666</name>
</gene>
<evidence type="ECO:0000313" key="9">
    <source>
        <dbReference type="Proteomes" id="UP000005297"/>
    </source>
</evidence>
<dbReference type="SMART" id="SM00052">
    <property type="entry name" value="EAL"/>
    <property type="match status" value="1"/>
</dbReference>
<organism evidence="8 9">
    <name type="scientific">Mariprofundus ferrooxydans PV-1</name>
    <dbReference type="NCBI Taxonomy" id="314345"/>
    <lineage>
        <taxon>Bacteria</taxon>
        <taxon>Pseudomonadati</taxon>
        <taxon>Pseudomonadota</taxon>
        <taxon>Candidatius Mariprofundia</taxon>
        <taxon>Mariprofundales</taxon>
        <taxon>Mariprofundaceae</taxon>
        <taxon>Mariprofundus</taxon>
    </lineage>
</organism>
<dbReference type="InParanoid" id="Q0F103"/>
<feature type="modified residue" description="4-aspartylphosphate" evidence="1">
    <location>
        <position position="53"/>
    </location>
</feature>
<dbReference type="InterPro" id="IPR011006">
    <property type="entry name" value="CheY-like_superfamily"/>
</dbReference>